<dbReference type="EMBL" id="JACEFO010002299">
    <property type="protein sequence ID" value="KAF8667630.1"/>
    <property type="molecule type" value="Genomic_DNA"/>
</dbReference>
<proteinExistence type="predicted"/>
<organism evidence="1 2">
    <name type="scientific">Digitaria exilis</name>
    <dbReference type="NCBI Taxonomy" id="1010633"/>
    <lineage>
        <taxon>Eukaryota</taxon>
        <taxon>Viridiplantae</taxon>
        <taxon>Streptophyta</taxon>
        <taxon>Embryophyta</taxon>
        <taxon>Tracheophyta</taxon>
        <taxon>Spermatophyta</taxon>
        <taxon>Magnoliopsida</taxon>
        <taxon>Liliopsida</taxon>
        <taxon>Poales</taxon>
        <taxon>Poaceae</taxon>
        <taxon>PACMAD clade</taxon>
        <taxon>Panicoideae</taxon>
        <taxon>Panicodae</taxon>
        <taxon>Paniceae</taxon>
        <taxon>Anthephorinae</taxon>
        <taxon>Digitaria</taxon>
    </lineage>
</organism>
<accession>A0A835E965</accession>
<dbReference type="AlphaFoldDB" id="A0A835E965"/>
<evidence type="ECO:0000313" key="1">
    <source>
        <dbReference type="EMBL" id="KAF8667630.1"/>
    </source>
</evidence>
<dbReference type="InterPro" id="IPR053009">
    <property type="entry name" value="Xanthocillin_Biosynth-Assoc"/>
</dbReference>
<protein>
    <submittedName>
        <fullName evidence="1">Uncharacterized protein</fullName>
    </submittedName>
</protein>
<evidence type="ECO:0000313" key="2">
    <source>
        <dbReference type="Proteomes" id="UP000636709"/>
    </source>
</evidence>
<name>A0A835E965_9POAL</name>
<gene>
    <name evidence="1" type="ORF">HU200_052836</name>
</gene>
<comment type="caution">
    <text evidence="1">The sequence shown here is derived from an EMBL/GenBank/DDBJ whole genome shotgun (WGS) entry which is preliminary data.</text>
</comment>
<reference evidence="1" key="1">
    <citation type="submission" date="2020-07" db="EMBL/GenBank/DDBJ databases">
        <title>Genome sequence and genetic diversity analysis of an under-domesticated orphan crop, white fonio (Digitaria exilis).</title>
        <authorList>
            <person name="Bennetzen J.L."/>
            <person name="Chen S."/>
            <person name="Ma X."/>
            <person name="Wang X."/>
            <person name="Yssel A.E.J."/>
            <person name="Chaluvadi S.R."/>
            <person name="Johnson M."/>
            <person name="Gangashetty P."/>
            <person name="Hamidou F."/>
            <person name="Sanogo M.D."/>
            <person name="Zwaenepoel A."/>
            <person name="Wallace J."/>
            <person name="Van De Peer Y."/>
            <person name="Van Deynze A."/>
        </authorList>
    </citation>
    <scope>NUCLEOTIDE SEQUENCE</scope>
    <source>
        <tissue evidence="1">Leaves</tissue>
    </source>
</reference>
<dbReference type="PANTHER" id="PTHR23241">
    <property type="entry name" value="LATE EMBRYOGENESIS ABUNDANT PLANTS LEA-RELATED"/>
    <property type="match status" value="1"/>
</dbReference>
<dbReference type="PANTHER" id="PTHR23241:SF102">
    <property type="entry name" value="LD23009P"/>
    <property type="match status" value="1"/>
</dbReference>
<keyword evidence="2" id="KW-1185">Reference proteome</keyword>
<dbReference type="Proteomes" id="UP000636709">
    <property type="component" value="Unassembled WGS sequence"/>
</dbReference>
<sequence>MEVARERHKVERGLGIGDVGSLDGMRSNAQAAATCAALAAANGRFWTVHAVSVLATVASATGLAVHSWYLAGKLAL</sequence>